<organism evidence="1 2">
    <name type="scientific">Nocardiopsis eucommiae</name>
    <dbReference type="NCBI Taxonomy" id="2831970"/>
    <lineage>
        <taxon>Bacteria</taxon>
        <taxon>Bacillati</taxon>
        <taxon>Actinomycetota</taxon>
        <taxon>Actinomycetes</taxon>
        <taxon>Streptosporangiales</taxon>
        <taxon>Nocardiopsidaceae</taxon>
        <taxon>Nocardiopsis</taxon>
    </lineage>
</organism>
<keyword evidence="2" id="KW-1185">Reference proteome</keyword>
<proteinExistence type="predicted"/>
<evidence type="ECO:0000313" key="2">
    <source>
        <dbReference type="Proteomes" id="UP000682416"/>
    </source>
</evidence>
<dbReference type="KEGG" id="nec:KGD82_06250"/>
<sequence>MKDEAPGFDRLRELRNYFSKAPVSIEEISDFVRVQTEDVNGDDVHIVSLSESEEQILHKIRARRAT</sequence>
<name>A0A975LAQ5_9ACTN</name>
<protein>
    <submittedName>
        <fullName evidence="1">Uncharacterized protein</fullName>
    </submittedName>
</protein>
<dbReference type="Proteomes" id="UP000682416">
    <property type="component" value="Chromosome"/>
</dbReference>
<dbReference type="EMBL" id="CP074402">
    <property type="protein sequence ID" value="QVJ02276.1"/>
    <property type="molecule type" value="Genomic_DNA"/>
</dbReference>
<accession>A0A975LAQ5</accession>
<gene>
    <name evidence="1" type="ORF">KGD82_06250</name>
</gene>
<evidence type="ECO:0000313" key="1">
    <source>
        <dbReference type="EMBL" id="QVJ02276.1"/>
    </source>
</evidence>
<reference evidence="1" key="1">
    <citation type="submission" date="2021-05" db="EMBL/GenBank/DDBJ databases">
        <authorList>
            <person name="Kaiqin L."/>
            <person name="Jian G."/>
        </authorList>
    </citation>
    <scope>NUCLEOTIDE SEQUENCE</scope>
    <source>
        <strain evidence="1">HDS5</strain>
    </source>
</reference>
<dbReference type="AlphaFoldDB" id="A0A975LAQ5"/>